<protein>
    <recommendedName>
        <fullName evidence="4">ABC transporter</fullName>
    </recommendedName>
</protein>
<gene>
    <name evidence="2" type="ORF">PLANPX_2028</name>
</gene>
<keyword evidence="1" id="KW-1133">Transmembrane helix</keyword>
<feature type="transmembrane region" description="Helical" evidence="1">
    <location>
        <begin position="422"/>
        <end position="439"/>
    </location>
</feature>
<evidence type="ECO:0000313" key="2">
    <source>
        <dbReference type="EMBL" id="BBO32416.1"/>
    </source>
</evidence>
<feature type="transmembrane region" description="Helical" evidence="1">
    <location>
        <begin position="364"/>
        <end position="388"/>
    </location>
</feature>
<keyword evidence="3" id="KW-1185">Reference proteome</keyword>
<feature type="transmembrane region" description="Helical" evidence="1">
    <location>
        <begin position="195"/>
        <end position="216"/>
    </location>
</feature>
<evidence type="ECO:0008006" key="4">
    <source>
        <dbReference type="Google" id="ProtNLM"/>
    </source>
</evidence>
<dbReference type="RefSeq" id="WP_152098389.1">
    <property type="nucleotide sequence ID" value="NZ_AP021861.1"/>
</dbReference>
<dbReference type="PANTHER" id="PTHR43471">
    <property type="entry name" value="ABC TRANSPORTER PERMEASE"/>
    <property type="match status" value="1"/>
</dbReference>
<feature type="transmembrane region" description="Helical" evidence="1">
    <location>
        <begin position="394"/>
        <end position="415"/>
    </location>
</feature>
<feature type="transmembrane region" description="Helical" evidence="1">
    <location>
        <begin position="320"/>
        <end position="344"/>
    </location>
</feature>
<accession>A0A5K7XDD5</accession>
<name>A0A5K7XDD5_9BACT</name>
<dbReference type="Pfam" id="PF12679">
    <property type="entry name" value="ABC2_membrane_2"/>
    <property type="match status" value="1"/>
</dbReference>
<sequence length="487" mass="52686">MSKLTIWLTPIWILAVGVTIGALILLLMWGVVWLVNRRAAHAIADAVSEGILRPISYVAMSMAALALLAIPSMPYDQIIESLKRLPDVQPIVETVEVGPRKSDVEIPAAFRASELQSFTITSDQDIAVNVAAKKGFQEPLLLVQGGEPYVWAPGVSKPRAFEGEVTTLYLTNESDSPAKVSIEMYTDVETPQVRAIPIAAASTVGLYLVYLVVRFLAPRTAVIAAATAKETVAQPLFTMLILVGVVMLLAFVFVPYNTFGEDVKMLKTSGMTLIKVLAIAMALWTASGSVADEIEGRTALTVLSKPVGRRQFIIGKFLGIIWPIVLMFVILGVVFLLTVSFKVVYDARESSKTTPEWTECYLEVVRIVPGLVLAFFEAVIMAAISVAVSTRLPMLPNLVICGSIYVLGHLAALIVKSSAGEIVFVRFIGKLLSVILPVLDHFEIEGAIAGATSVPLSYLGWALLYSALYSAAAILLALIFFEDRDLA</sequence>
<feature type="transmembrane region" description="Helical" evidence="1">
    <location>
        <begin position="268"/>
        <end position="286"/>
    </location>
</feature>
<evidence type="ECO:0000256" key="1">
    <source>
        <dbReference type="SAM" id="Phobius"/>
    </source>
</evidence>
<dbReference type="EMBL" id="AP021861">
    <property type="protein sequence ID" value="BBO32416.1"/>
    <property type="molecule type" value="Genomic_DNA"/>
</dbReference>
<dbReference type="PANTHER" id="PTHR43471:SF10">
    <property type="entry name" value="SLL1107 PROTEIN"/>
    <property type="match status" value="1"/>
</dbReference>
<organism evidence="2 3">
    <name type="scientific">Lacipirellula parvula</name>
    <dbReference type="NCBI Taxonomy" id="2650471"/>
    <lineage>
        <taxon>Bacteria</taxon>
        <taxon>Pseudomonadati</taxon>
        <taxon>Planctomycetota</taxon>
        <taxon>Planctomycetia</taxon>
        <taxon>Pirellulales</taxon>
        <taxon>Lacipirellulaceae</taxon>
        <taxon>Lacipirellula</taxon>
    </lineage>
</organism>
<dbReference type="AlphaFoldDB" id="A0A5K7XDD5"/>
<dbReference type="KEGG" id="lpav:PLANPX_2028"/>
<reference evidence="3" key="1">
    <citation type="submission" date="2019-10" db="EMBL/GenBank/DDBJ databases">
        <title>Lacipirellula parvula gen. nov., sp. nov., representing a lineage of planctomycetes widespread in freshwater anoxic habitats, and description of the family Lacipirellulaceae.</title>
        <authorList>
            <person name="Dedysh S.N."/>
            <person name="Kulichevskaya I.S."/>
            <person name="Beletsky A.V."/>
            <person name="Rakitin A.L."/>
            <person name="Mardanov A.V."/>
            <person name="Ivanova A.A."/>
            <person name="Saltykova V.X."/>
            <person name="Rijpstra W.I.C."/>
            <person name="Sinninghe Damste J.S."/>
            <person name="Ravin N.V."/>
        </authorList>
    </citation>
    <scope>NUCLEOTIDE SEQUENCE [LARGE SCALE GENOMIC DNA]</scope>
    <source>
        <strain evidence="3">PX69</strain>
    </source>
</reference>
<keyword evidence="1" id="KW-0472">Membrane</keyword>
<evidence type="ECO:0000313" key="3">
    <source>
        <dbReference type="Proteomes" id="UP000326837"/>
    </source>
</evidence>
<dbReference type="Proteomes" id="UP000326837">
    <property type="component" value="Chromosome"/>
</dbReference>
<keyword evidence="1" id="KW-0812">Transmembrane</keyword>
<feature type="transmembrane region" description="Helical" evidence="1">
    <location>
        <begin position="55"/>
        <end position="75"/>
    </location>
</feature>
<feature type="transmembrane region" description="Helical" evidence="1">
    <location>
        <begin position="12"/>
        <end position="35"/>
    </location>
</feature>
<proteinExistence type="predicted"/>
<feature type="transmembrane region" description="Helical" evidence="1">
    <location>
        <begin position="459"/>
        <end position="481"/>
    </location>
</feature>
<feature type="transmembrane region" description="Helical" evidence="1">
    <location>
        <begin position="236"/>
        <end position="256"/>
    </location>
</feature>